<accession>A0A2P2NPU4</accession>
<protein>
    <submittedName>
        <fullName evidence="1">Uncharacterized protein</fullName>
    </submittedName>
</protein>
<proteinExistence type="predicted"/>
<reference evidence="1" key="1">
    <citation type="submission" date="2018-02" db="EMBL/GenBank/DDBJ databases">
        <title>Rhizophora mucronata_Transcriptome.</title>
        <authorList>
            <person name="Meera S.P."/>
            <person name="Sreeshan A."/>
            <person name="Augustine A."/>
        </authorList>
    </citation>
    <scope>NUCLEOTIDE SEQUENCE</scope>
    <source>
        <tissue evidence="1">Leaf</tissue>
    </source>
</reference>
<sequence length="26" mass="3073">MLGYKKICIKFHSLLHVLHFSKEKGD</sequence>
<dbReference type="EMBL" id="GGEC01064032">
    <property type="protein sequence ID" value="MBX44516.1"/>
    <property type="molecule type" value="Transcribed_RNA"/>
</dbReference>
<organism evidence="1">
    <name type="scientific">Rhizophora mucronata</name>
    <name type="common">Asiatic mangrove</name>
    <dbReference type="NCBI Taxonomy" id="61149"/>
    <lineage>
        <taxon>Eukaryota</taxon>
        <taxon>Viridiplantae</taxon>
        <taxon>Streptophyta</taxon>
        <taxon>Embryophyta</taxon>
        <taxon>Tracheophyta</taxon>
        <taxon>Spermatophyta</taxon>
        <taxon>Magnoliopsida</taxon>
        <taxon>eudicotyledons</taxon>
        <taxon>Gunneridae</taxon>
        <taxon>Pentapetalae</taxon>
        <taxon>rosids</taxon>
        <taxon>fabids</taxon>
        <taxon>Malpighiales</taxon>
        <taxon>Rhizophoraceae</taxon>
        <taxon>Rhizophora</taxon>
    </lineage>
</organism>
<name>A0A2P2NPU4_RHIMU</name>
<dbReference type="AlphaFoldDB" id="A0A2P2NPU4"/>
<evidence type="ECO:0000313" key="1">
    <source>
        <dbReference type="EMBL" id="MBX44516.1"/>
    </source>
</evidence>